<accession>A0ABR1BH50</accession>
<sequence length="167" mass="19402">MSELELCEAARSSAENGTTSSWDYRKEADADGGQKETKTFFEYQKRKKNVRNVRVEIKKAISWRKRCLKAPKEGSDFGTRRGDKTRGVADHETLAKTFQPLRRRRGKQAVNQWEAMEKKNKECRGRSRRYELVPEEGRFLSEESKSDRQKDEGEKREMSCQTGTQAS</sequence>
<name>A0ABR1BH50_POLSC</name>
<evidence type="ECO:0000313" key="3">
    <source>
        <dbReference type="Proteomes" id="UP001359485"/>
    </source>
</evidence>
<dbReference type="Proteomes" id="UP001359485">
    <property type="component" value="Unassembled WGS sequence"/>
</dbReference>
<evidence type="ECO:0000313" key="2">
    <source>
        <dbReference type="EMBL" id="KAK6641447.1"/>
    </source>
</evidence>
<feature type="compositionally biased region" description="Basic and acidic residues" evidence="1">
    <location>
        <begin position="23"/>
        <end position="39"/>
    </location>
</feature>
<protein>
    <submittedName>
        <fullName evidence="2">Uncharacterized protein</fullName>
    </submittedName>
</protein>
<keyword evidence="3" id="KW-1185">Reference proteome</keyword>
<dbReference type="EMBL" id="JAWJWF010000001">
    <property type="protein sequence ID" value="KAK6641447.1"/>
    <property type="molecule type" value="Genomic_DNA"/>
</dbReference>
<evidence type="ECO:0000256" key="1">
    <source>
        <dbReference type="SAM" id="MobiDB-lite"/>
    </source>
</evidence>
<feature type="region of interest" description="Disordered" evidence="1">
    <location>
        <begin position="134"/>
        <end position="167"/>
    </location>
</feature>
<proteinExistence type="predicted"/>
<comment type="caution">
    <text evidence="2">The sequence shown here is derived from an EMBL/GenBank/DDBJ whole genome shotgun (WGS) entry which is preliminary data.</text>
</comment>
<reference evidence="2 3" key="1">
    <citation type="submission" date="2023-09" db="EMBL/GenBank/DDBJ databases">
        <title>Genomes of two closely related lineages of the louse Polyplax serrata with different host specificities.</title>
        <authorList>
            <person name="Martinu J."/>
            <person name="Tarabai H."/>
            <person name="Stefka J."/>
            <person name="Hypsa V."/>
        </authorList>
    </citation>
    <scope>NUCLEOTIDE SEQUENCE [LARGE SCALE GENOMIC DNA]</scope>
    <source>
        <strain evidence="2">98ZLc_SE</strain>
    </source>
</reference>
<feature type="compositionally biased region" description="Basic and acidic residues" evidence="1">
    <location>
        <begin position="134"/>
        <end position="158"/>
    </location>
</feature>
<gene>
    <name evidence="2" type="ORF">RUM44_013158</name>
</gene>
<feature type="region of interest" description="Disordered" evidence="1">
    <location>
        <begin position="1"/>
        <end position="39"/>
    </location>
</feature>
<organism evidence="2 3">
    <name type="scientific">Polyplax serrata</name>
    <name type="common">Common mouse louse</name>
    <dbReference type="NCBI Taxonomy" id="468196"/>
    <lineage>
        <taxon>Eukaryota</taxon>
        <taxon>Metazoa</taxon>
        <taxon>Ecdysozoa</taxon>
        <taxon>Arthropoda</taxon>
        <taxon>Hexapoda</taxon>
        <taxon>Insecta</taxon>
        <taxon>Pterygota</taxon>
        <taxon>Neoptera</taxon>
        <taxon>Paraneoptera</taxon>
        <taxon>Psocodea</taxon>
        <taxon>Troctomorpha</taxon>
        <taxon>Phthiraptera</taxon>
        <taxon>Anoplura</taxon>
        <taxon>Polyplacidae</taxon>
        <taxon>Polyplax</taxon>
    </lineage>
</organism>
<feature type="compositionally biased region" description="Polar residues" evidence="1">
    <location>
        <begin position="13"/>
        <end position="22"/>
    </location>
</feature>